<reference evidence="1 2" key="1">
    <citation type="journal article" date="2022" name="Genome Biol. Evol.">
        <title>The Spruce Budworm Genome: Reconstructing the Evolutionary History of Antifreeze Proteins.</title>
        <authorList>
            <person name="Beliveau C."/>
            <person name="Gagne P."/>
            <person name="Picq S."/>
            <person name="Vernygora O."/>
            <person name="Keeling C.I."/>
            <person name="Pinkney K."/>
            <person name="Doucet D."/>
            <person name="Wen F."/>
            <person name="Johnston J.S."/>
            <person name="Maaroufi H."/>
            <person name="Boyle B."/>
            <person name="Laroche J."/>
            <person name="Dewar K."/>
            <person name="Juretic N."/>
            <person name="Blackburn G."/>
            <person name="Nisole A."/>
            <person name="Brunet B."/>
            <person name="Brandao M."/>
            <person name="Lumley L."/>
            <person name="Duan J."/>
            <person name="Quan G."/>
            <person name="Lucarotti C.J."/>
            <person name="Roe A.D."/>
            <person name="Sperling F.A.H."/>
            <person name="Levesque R.C."/>
            <person name="Cusson M."/>
        </authorList>
    </citation>
    <scope>NUCLEOTIDE SEQUENCE [LARGE SCALE GENOMIC DNA]</scope>
    <source>
        <strain evidence="1">Glfc:IPQL:Cfum</strain>
    </source>
</reference>
<proteinExistence type="predicted"/>
<accession>A0ACC0K8N3</accession>
<evidence type="ECO:0000313" key="1">
    <source>
        <dbReference type="EMBL" id="KAI8432771.1"/>
    </source>
</evidence>
<evidence type="ECO:0000313" key="2">
    <source>
        <dbReference type="Proteomes" id="UP001064048"/>
    </source>
</evidence>
<dbReference type="EMBL" id="CM046124">
    <property type="protein sequence ID" value="KAI8432771.1"/>
    <property type="molecule type" value="Genomic_DNA"/>
</dbReference>
<sequence length="385" mass="44338">MAEETPQDPKKPMTDEERLALCQKMDQELDDFINSLERKRYTDGWSEDKWEEEMDKHPFFMKSVPENGEMSALSEGLAKLKYDPEENTVLELATNYKEDGNFNFRHKNYRMAILGYTEGIRVKCEDADMNAFLYNNRAAAQYHLKNYRSALADSERALTFKPDHTKARLRASKCAFDISKYNLCIQHCEKLLEITPNDNEASELIKKAKRKLLMQARDKRKQDKLEQVKVQTKDAVIKAILDRGIKIAQCDEDGDLDLAKLEPSMPGAHAHMVYLEDGKLNWPVLLFYPETLLTDFIVDCPEDVPLESQLAKVFPAPWDTQNNYSIEKINVYSEGCNKLPQVIDMSMNLGDILKTKYFEVRGGTPAFTIVPRGSQAEKRFLSAYF</sequence>
<keyword evidence="2" id="KW-1185">Reference proteome</keyword>
<dbReference type="Proteomes" id="UP001064048">
    <property type="component" value="Chromosome 24"/>
</dbReference>
<protein>
    <submittedName>
        <fullName evidence="1">Uncharacterized protein</fullName>
    </submittedName>
</protein>
<organism evidence="1 2">
    <name type="scientific">Choristoneura fumiferana</name>
    <name type="common">Spruce budworm moth</name>
    <name type="synonym">Archips fumiferana</name>
    <dbReference type="NCBI Taxonomy" id="7141"/>
    <lineage>
        <taxon>Eukaryota</taxon>
        <taxon>Metazoa</taxon>
        <taxon>Ecdysozoa</taxon>
        <taxon>Arthropoda</taxon>
        <taxon>Hexapoda</taxon>
        <taxon>Insecta</taxon>
        <taxon>Pterygota</taxon>
        <taxon>Neoptera</taxon>
        <taxon>Endopterygota</taxon>
        <taxon>Lepidoptera</taxon>
        <taxon>Glossata</taxon>
        <taxon>Ditrysia</taxon>
        <taxon>Tortricoidea</taxon>
        <taxon>Tortricidae</taxon>
        <taxon>Tortricinae</taxon>
        <taxon>Choristoneura</taxon>
    </lineage>
</organism>
<name>A0ACC0K8N3_CHOFU</name>
<comment type="caution">
    <text evidence="1">The sequence shown here is derived from an EMBL/GenBank/DDBJ whole genome shotgun (WGS) entry which is preliminary data.</text>
</comment>
<gene>
    <name evidence="1" type="ORF">MSG28_013730</name>
</gene>